<dbReference type="EMBL" id="JASPKZ010008379">
    <property type="protein sequence ID" value="KAJ9579731.1"/>
    <property type="molecule type" value="Genomic_DNA"/>
</dbReference>
<evidence type="ECO:0000313" key="3">
    <source>
        <dbReference type="Proteomes" id="UP001233999"/>
    </source>
</evidence>
<name>A0AAD8E7H7_DIPPU</name>
<keyword evidence="1" id="KW-0472">Membrane</keyword>
<accession>A0AAD8E7H7</accession>
<keyword evidence="1" id="KW-1133">Transmembrane helix</keyword>
<keyword evidence="1" id="KW-0812">Transmembrane</keyword>
<reference evidence="2" key="1">
    <citation type="journal article" date="2023" name="IScience">
        <title>Live-bearing cockroach genome reveals convergent evolutionary mechanisms linked to viviparity in insects and beyond.</title>
        <authorList>
            <person name="Fouks B."/>
            <person name="Harrison M.C."/>
            <person name="Mikhailova A.A."/>
            <person name="Marchal E."/>
            <person name="English S."/>
            <person name="Carruthers M."/>
            <person name="Jennings E.C."/>
            <person name="Chiamaka E.L."/>
            <person name="Frigard R.A."/>
            <person name="Pippel M."/>
            <person name="Attardo G.M."/>
            <person name="Benoit J.B."/>
            <person name="Bornberg-Bauer E."/>
            <person name="Tobe S.S."/>
        </authorList>
    </citation>
    <scope>NUCLEOTIDE SEQUENCE</scope>
    <source>
        <strain evidence="2">Stay&amp;Tobe</strain>
    </source>
</reference>
<gene>
    <name evidence="2" type="ORF">L9F63_004657</name>
</gene>
<sequence length="75" mass="8761">ISLTLYKIVCLKLRDKIKLHLHAIPEMFYLSFSLSLSVLRINVSIWAIFLVPFYLSISLAKIPLKWQPCSLFKTH</sequence>
<reference evidence="2" key="2">
    <citation type="submission" date="2023-05" db="EMBL/GenBank/DDBJ databases">
        <authorList>
            <person name="Fouks B."/>
        </authorList>
    </citation>
    <scope>NUCLEOTIDE SEQUENCE</scope>
    <source>
        <strain evidence="2">Stay&amp;Tobe</strain>
        <tissue evidence="2">Testes</tissue>
    </source>
</reference>
<evidence type="ECO:0000313" key="2">
    <source>
        <dbReference type="EMBL" id="KAJ9579731.1"/>
    </source>
</evidence>
<dbReference type="Proteomes" id="UP001233999">
    <property type="component" value="Unassembled WGS sequence"/>
</dbReference>
<feature type="non-terminal residue" evidence="2">
    <location>
        <position position="75"/>
    </location>
</feature>
<feature type="transmembrane region" description="Helical" evidence="1">
    <location>
        <begin position="28"/>
        <end position="55"/>
    </location>
</feature>
<comment type="caution">
    <text evidence="2">The sequence shown here is derived from an EMBL/GenBank/DDBJ whole genome shotgun (WGS) entry which is preliminary data.</text>
</comment>
<feature type="non-terminal residue" evidence="2">
    <location>
        <position position="1"/>
    </location>
</feature>
<keyword evidence="3" id="KW-1185">Reference proteome</keyword>
<dbReference type="AlphaFoldDB" id="A0AAD8E7H7"/>
<protein>
    <submittedName>
        <fullName evidence="2">Uncharacterized protein</fullName>
    </submittedName>
</protein>
<evidence type="ECO:0000256" key="1">
    <source>
        <dbReference type="SAM" id="Phobius"/>
    </source>
</evidence>
<organism evidence="2 3">
    <name type="scientific">Diploptera punctata</name>
    <name type="common">Pacific beetle cockroach</name>
    <dbReference type="NCBI Taxonomy" id="6984"/>
    <lineage>
        <taxon>Eukaryota</taxon>
        <taxon>Metazoa</taxon>
        <taxon>Ecdysozoa</taxon>
        <taxon>Arthropoda</taxon>
        <taxon>Hexapoda</taxon>
        <taxon>Insecta</taxon>
        <taxon>Pterygota</taxon>
        <taxon>Neoptera</taxon>
        <taxon>Polyneoptera</taxon>
        <taxon>Dictyoptera</taxon>
        <taxon>Blattodea</taxon>
        <taxon>Blaberoidea</taxon>
        <taxon>Blaberidae</taxon>
        <taxon>Diplopterinae</taxon>
        <taxon>Diploptera</taxon>
    </lineage>
</organism>
<proteinExistence type="predicted"/>